<dbReference type="InParanoid" id="G2XXE2"/>
<proteinExistence type="predicted"/>
<name>G2XXE2_BOTF4</name>
<gene>
    <name evidence="1" type="ORF">BofuT4_uP009370.1</name>
</gene>
<organism evidence="1 2">
    <name type="scientific">Botryotinia fuckeliana (strain T4)</name>
    <name type="common">Noble rot fungus</name>
    <name type="synonym">Botrytis cinerea</name>
    <dbReference type="NCBI Taxonomy" id="999810"/>
    <lineage>
        <taxon>Eukaryota</taxon>
        <taxon>Fungi</taxon>
        <taxon>Dikarya</taxon>
        <taxon>Ascomycota</taxon>
        <taxon>Pezizomycotina</taxon>
        <taxon>Leotiomycetes</taxon>
        <taxon>Helotiales</taxon>
        <taxon>Sclerotiniaceae</taxon>
        <taxon>Botrytis</taxon>
    </lineage>
</organism>
<evidence type="ECO:0000313" key="1">
    <source>
        <dbReference type="EMBL" id="CCD45220.1"/>
    </source>
</evidence>
<dbReference type="Proteomes" id="UP000008177">
    <property type="component" value="Unplaced contigs"/>
</dbReference>
<sequence length="48" mass="5550">MMTAQAYSTGRQKIMHTAQEKRRFLYDGILMKPASLCAVHQVLAYCRM</sequence>
<protein>
    <submittedName>
        <fullName evidence="1">Uncharacterized protein</fullName>
    </submittedName>
</protein>
<accession>G2XXE2</accession>
<dbReference type="HOGENOM" id="CLU_3159869_0_0_1"/>
<reference evidence="2" key="1">
    <citation type="journal article" date="2011" name="PLoS Genet.">
        <title>Genomic analysis of the necrotrophic fungal pathogens Sclerotinia sclerotiorum and Botrytis cinerea.</title>
        <authorList>
            <person name="Amselem J."/>
            <person name="Cuomo C.A."/>
            <person name="van Kan J.A."/>
            <person name="Viaud M."/>
            <person name="Benito E.P."/>
            <person name="Couloux A."/>
            <person name="Coutinho P.M."/>
            <person name="de Vries R.P."/>
            <person name="Dyer P.S."/>
            <person name="Fillinger S."/>
            <person name="Fournier E."/>
            <person name="Gout L."/>
            <person name="Hahn M."/>
            <person name="Kohn L."/>
            <person name="Lapalu N."/>
            <person name="Plummer K.M."/>
            <person name="Pradier J.M."/>
            <person name="Quevillon E."/>
            <person name="Sharon A."/>
            <person name="Simon A."/>
            <person name="ten Have A."/>
            <person name="Tudzynski B."/>
            <person name="Tudzynski P."/>
            <person name="Wincker P."/>
            <person name="Andrew M."/>
            <person name="Anthouard V."/>
            <person name="Beever R.E."/>
            <person name="Beffa R."/>
            <person name="Benoit I."/>
            <person name="Bouzid O."/>
            <person name="Brault B."/>
            <person name="Chen Z."/>
            <person name="Choquer M."/>
            <person name="Collemare J."/>
            <person name="Cotton P."/>
            <person name="Danchin E.G."/>
            <person name="Da Silva C."/>
            <person name="Gautier A."/>
            <person name="Giraud C."/>
            <person name="Giraud T."/>
            <person name="Gonzalez C."/>
            <person name="Grossetete S."/>
            <person name="Guldener U."/>
            <person name="Henrissat B."/>
            <person name="Howlett B.J."/>
            <person name="Kodira C."/>
            <person name="Kretschmer M."/>
            <person name="Lappartient A."/>
            <person name="Leroch M."/>
            <person name="Levis C."/>
            <person name="Mauceli E."/>
            <person name="Neuveglise C."/>
            <person name="Oeser B."/>
            <person name="Pearson M."/>
            <person name="Poulain J."/>
            <person name="Poussereau N."/>
            <person name="Quesneville H."/>
            <person name="Rascle C."/>
            <person name="Schumacher J."/>
            <person name="Segurens B."/>
            <person name="Sexton A."/>
            <person name="Silva E."/>
            <person name="Sirven C."/>
            <person name="Soanes D.M."/>
            <person name="Talbot N.J."/>
            <person name="Templeton M."/>
            <person name="Yandava C."/>
            <person name="Yarden O."/>
            <person name="Zeng Q."/>
            <person name="Rollins J.A."/>
            <person name="Lebrun M.H."/>
            <person name="Dickman M."/>
        </authorList>
    </citation>
    <scope>NUCLEOTIDE SEQUENCE [LARGE SCALE GENOMIC DNA]</scope>
    <source>
        <strain evidence="2">T4</strain>
    </source>
</reference>
<dbReference type="EMBL" id="FQ790275">
    <property type="protein sequence ID" value="CCD45220.1"/>
    <property type="molecule type" value="Genomic_DNA"/>
</dbReference>
<dbReference type="AlphaFoldDB" id="G2XXE2"/>
<evidence type="ECO:0000313" key="2">
    <source>
        <dbReference type="Proteomes" id="UP000008177"/>
    </source>
</evidence>